<dbReference type="PANTHER" id="PTHR45835:SF99">
    <property type="entry name" value="CHROMO DOMAIN-CONTAINING PROTEIN-RELATED"/>
    <property type="match status" value="1"/>
</dbReference>
<dbReference type="GO" id="GO:0003676">
    <property type="term" value="F:nucleic acid binding"/>
    <property type="evidence" value="ECO:0007669"/>
    <property type="project" value="InterPro"/>
</dbReference>
<name>A0A1U8JJI4_GOSHI</name>
<gene>
    <name evidence="2" type="primary">LOC107907562</name>
</gene>
<dbReference type="InterPro" id="IPR012337">
    <property type="entry name" value="RNaseH-like_sf"/>
</dbReference>
<dbReference type="InterPro" id="IPR036397">
    <property type="entry name" value="RNaseH_sf"/>
</dbReference>
<dbReference type="STRING" id="3635.A0A1U8JJI4"/>
<dbReference type="RefSeq" id="XP_016690457.1">
    <property type="nucleotide sequence ID" value="XM_016834968.1"/>
</dbReference>
<dbReference type="OrthoDB" id="1404009at2759"/>
<evidence type="ECO:0000313" key="2">
    <source>
        <dbReference type="RefSeq" id="XP_016690457.1"/>
    </source>
</evidence>
<protein>
    <recommendedName>
        <fullName evidence="3">DNA/RNA polymerases superfamily protein</fullName>
    </recommendedName>
</protein>
<dbReference type="Proteomes" id="UP000818029">
    <property type="component" value="Chromosome D04"/>
</dbReference>
<accession>A0A1U8JJI4</accession>
<dbReference type="PaxDb" id="3635-A0A1U8JJI4"/>
<dbReference type="AlphaFoldDB" id="A0A1U8JJI4"/>
<dbReference type="KEGG" id="ghi:107907562"/>
<organism evidence="1 2">
    <name type="scientific">Gossypium hirsutum</name>
    <name type="common">Upland cotton</name>
    <name type="synonym">Gossypium mexicanum</name>
    <dbReference type="NCBI Taxonomy" id="3635"/>
    <lineage>
        <taxon>Eukaryota</taxon>
        <taxon>Viridiplantae</taxon>
        <taxon>Streptophyta</taxon>
        <taxon>Embryophyta</taxon>
        <taxon>Tracheophyta</taxon>
        <taxon>Spermatophyta</taxon>
        <taxon>Magnoliopsida</taxon>
        <taxon>eudicotyledons</taxon>
        <taxon>Gunneridae</taxon>
        <taxon>Pentapetalae</taxon>
        <taxon>rosids</taxon>
        <taxon>malvids</taxon>
        <taxon>Malvales</taxon>
        <taxon>Malvaceae</taxon>
        <taxon>Malvoideae</taxon>
        <taxon>Gossypium</taxon>
    </lineage>
</organism>
<dbReference type="Gene3D" id="3.30.420.10">
    <property type="entry name" value="Ribonuclease H-like superfamily/Ribonuclease H"/>
    <property type="match status" value="2"/>
</dbReference>
<proteinExistence type="predicted"/>
<dbReference type="GeneID" id="107907562"/>
<reference evidence="1" key="1">
    <citation type="journal article" date="2020" name="Nat. Genet.">
        <title>Genomic diversifications of five Gossypium allopolyploid species and their impact on cotton improvement.</title>
        <authorList>
            <person name="Chen Z.J."/>
            <person name="Sreedasyam A."/>
            <person name="Ando A."/>
            <person name="Song Q."/>
            <person name="De Santiago L.M."/>
            <person name="Hulse-Kemp A.M."/>
            <person name="Ding M."/>
            <person name="Ye W."/>
            <person name="Kirkbride R.C."/>
            <person name="Jenkins J."/>
            <person name="Plott C."/>
            <person name="Lovell J."/>
            <person name="Lin Y.M."/>
            <person name="Vaughn R."/>
            <person name="Liu B."/>
            <person name="Simpson S."/>
            <person name="Scheffler B.E."/>
            <person name="Wen L."/>
            <person name="Saski C.A."/>
            <person name="Grover C.E."/>
            <person name="Hu G."/>
            <person name="Conover J.L."/>
            <person name="Carlson J.W."/>
            <person name="Shu S."/>
            <person name="Boston L.B."/>
            <person name="Williams M."/>
            <person name="Peterson D.G."/>
            <person name="McGee K."/>
            <person name="Jones D.C."/>
            <person name="Wendel J.F."/>
            <person name="Stelly D.M."/>
            <person name="Grimwood J."/>
            <person name="Schmutz J."/>
        </authorList>
    </citation>
    <scope>NUCLEOTIDE SEQUENCE [LARGE SCALE GENOMIC DNA]</scope>
    <source>
        <strain evidence="1">cv. TM-1</strain>
    </source>
</reference>
<reference evidence="2" key="2">
    <citation type="submission" date="2025-08" db="UniProtKB">
        <authorList>
            <consortium name="RefSeq"/>
        </authorList>
    </citation>
    <scope>IDENTIFICATION</scope>
</reference>
<dbReference type="SUPFAM" id="SSF53098">
    <property type="entry name" value="Ribonuclease H-like"/>
    <property type="match status" value="1"/>
</dbReference>
<dbReference type="PANTHER" id="PTHR45835">
    <property type="entry name" value="YALI0A06105P"/>
    <property type="match status" value="1"/>
</dbReference>
<dbReference type="SMR" id="A0A1U8JJI4"/>
<keyword evidence="1" id="KW-1185">Reference proteome</keyword>
<evidence type="ECO:0000313" key="1">
    <source>
        <dbReference type="Proteomes" id="UP000818029"/>
    </source>
</evidence>
<evidence type="ECO:0008006" key="3">
    <source>
        <dbReference type="Google" id="ProtNLM"/>
    </source>
</evidence>
<sequence>MDFVTGLPLSSSKKNVEWVIFDRLRKSPYFIAVRTDWSLQKLVEVYTKEIVRLHDVPMSIISDRDPWFTASFLKQLHKFLGTGLNFSTGWERYLPLVDFVYNNSFQSSIQMAPYEVLYSRRCRTPVCSMELGEKRMIGPELIQETKDIVKKIGDKLKTAFDRNKSYSDLKHRDIEYSVGDAVFINVSP</sequence>